<dbReference type="RefSeq" id="WP_205159441.1">
    <property type="nucleotide sequence ID" value="NZ_JAFEUM010000007.1"/>
</dbReference>
<accession>A0ABS2HPZ0</accession>
<dbReference type="Proteomes" id="UP000809621">
    <property type="component" value="Unassembled WGS sequence"/>
</dbReference>
<evidence type="ECO:0000313" key="3">
    <source>
        <dbReference type="EMBL" id="MBM7037947.1"/>
    </source>
</evidence>
<dbReference type="InterPro" id="IPR025218">
    <property type="entry name" value="DUF4426"/>
</dbReference>
<organism evidence="3 4">
    <name type="scientific">Vibrio ulleungensis</name>
    <dbReference type="NCBI Taxonomy" id="2807619"/>
    <lineage>
        <taxon>Bacteria</taxon>
        <taxon>Pseudomonadati</taxon>
        <taxon>Pseudomonadota</taxon>
        <taxon>Gammaproteobacteria</taxon>
        <taxon>Vibrionales</taxon>
        <taxon>Vibrionaceae</taxon>
        <taxon>Vibrio</taxon>
    </lineage>
</organism>
<evidence type="ECO:0000256" key="1">
    <source>
        <dbReference type="SAM" id="SignalP"/>
    </source>
</evidence>
<comment type="caution">
    <text evidence="3">The sequence shown here is derived from an EMBL/GenBank/DDBJ whole genome shotgun (WGS) entry which is preliminary data.</text>
</comment>
<dbReference type="Gene3D" id="2.60.40.3340">
    <property type="entry name" value="Domain of unknown function DUF4426"/>
    <property type="match status" value="1"/>
</dbReference>
<dbReference type="EMBL" id="JAFEUM010000007">
    <property type="protein sequence ID" value="MBM7037947.1"/>
    <property type="molecule type" value="Genomic_DNA"/>
</dbReference>
<dbReference type="Pfam" id="PF14467">
    <property type="entry name" value="DUF4426"/>
    <property type="match status" value="1"/>
</dbReference>
<name>A0ABS2HPZ0_9VIBR</name>
<reference evidence="3 4" key="1">
    <citation type="submission" date="2021-02" db="EMBL/GenBank/DDBJ databases">
        <authorList>
            <person name="Park J.-S."/>
        </authorList>
    </citation>
    <scope>NUCLEOTIDE SEQUENCE [LARGE SCALE GENOMIC DNA]</scope>
    <source>
        <strain evidence="3 4">188UL20-2</strain>
    </source>
</reference>
<proteinExistence type="predicted"/>
<keyword evidence="1" id="KW-0732">Signal</keyword>
<gene>
    <name evidence="3" type="ORF">JQC93_16210</name>
</gene>
<feature type="chain" id="PRO_5047407605" evidence="1">
    <location>
        <begin position="20"/>
        <end position="143"/>
    </location>
</feature>
<feature type="signal peptide" evidence="1">
    <location>
        <begin position="1"/>
        <end position="19"/>
    </location>
</feature>
<protein>
    <submittedName>
        <fullName evidence="3">DUF4426 domain-containing protein</fullName>
    </submittedName>
</protein>
<evidence type="ECO:0000313" key="4">
    <source>
        <dbReference type="Proteomes" id="UP000809621"/>
    </source>
</evidence>
<feature type="domain" description="DUF4426" evidence="2">
    <location>
        <begin position="23"/>
        <end position="141"/>
    </location>
</feature>
<evidence type="ECO:0000259" key="2">
    <source>
        <dbReference type="Pfam" id="PF14467"/>
    </source>
</evidence>
<keyword evidence="4" id="KW-1185">Reference proteome</keyword>
<sequence>MTLRIFTLLACLVSPFSMAAQFQNIKDLEVHYSAFNAQFLTADVARSYDIKRSGYNGVISISVLDRYQAGKPAIEAKVTGSAKNLLGSQRKLDFKPIKEGNAIYYIAQFPITNEELLRFTINIDGQLKGKGPINFQQTFYTQE</sequence>